<dbReference type="Gene3D" id="3.40.50.10880">
    <property type="entry name" value="Uncharacterised protein PF01937, DUF89, domain 3"/>
    <property type="match status" value="1"/>
</dbReference>
<dbReference type="EMBL" id="SMMX01000015">
    <property type="protein sequence ID" value="TDA20758.1"/>
    <property type="molecule type" value="Genomic_DNA"/>
</dbReference>
<comment type="caution">
    <text evidence="2">The sequence shown here is derived from an EMBL/GenBank/DDBJ whole genome shotgun (WGS) entry which is preliminary data.</text>
</comment>
<dbReference type="Gene3D" id="1.10.285.20">
    <property type="entry name" value="Uncharacterised protein PF01937, DUF89, domain 2"/>
    <property type="match status" value="1"/>
</dbReference>
<dbReference type="SUPFAM" id="SSF111321">
    <property type="entry name" value="AF1104-like"/>
    <property type="match status" value="1"/>
</dbReference>
<sequence length="294" mass="32764">MRADKECYACCVNKAVTLLGQYDVPEHTAAEVLERIRGRLCRAGEDASAPVLMAQAMRMLGELTGITDAFDLPKKKYNELLLGREEAIFDEVMGEEDSFSAALQYAITGNYIDFGAMAEVEEEKLDGLLSDRSGMRLDQEEAARLEQELARALRLVYITDNAGEIVLDKIFLRVMKERYPNLQITVLVRGMPVLNDATMEDAELVGIDKLAAVMTNGTDIPGTPMDGISREAREAMDAADLCIAKGQGNFETLRGCGRNIYYLFLCKCELFVKKFQVARFTPVLSNEKRIVQYA</sequence>
<reference evidence="2 3" key="1">
    <citation type="journal article" date="2016" name="Nat. Microbiol.">
        <title>The Mouse Intestinal Bacterial Collection (miBC) provides host-specific insight into cultured diversity and functional potential of the gut microbiota.</title>
        <authorList>
            <person name="Lagkouvardos I."/>
            <person name="Pukall R."/>
            <person name="Abt B."/>
            <person name="Foesel B.U."/>
            <person name="Meier-Kolthoff J.P."/>
            <person name="Kumar N."/>
            <person name="Bresciani A."/>
            <person name="Martinez I."/>
            <person name="Just S."/>
            <person name="Ziegler C."/>
            <person name="Brugiroux S."/>
            <person name="Garzetti D."/>
            <person name="Wenning M."/>
            <person name="Bui T.P."/>
            <person name="Wang J."/>
            <person name="Hugenholtz F."/>
            <person name="Plugge C.M."/>
            <person name="Peterson D.A."/>
            <person name="Hornef M.W."/>
            <person name="Baines J.F."/>
            <person name="Smidt H."/>
            <person name="Walter J."/>
            <person name="Kristiansen K."/>
            <person name="Nielsen H.B."/>
            <person name="Haller D."/>
            <person name="Overmann J."/>
            <person name="Stecher B."/>
            <person name="Clavel T."/>
        </authorList>
    </citation>
    <scope>NUCLEOTIDE SEQUENCE [LARGE SCALE GENOMIC DNA]</scope>
    <source>
        <strain evidence="2 3">DSM 28560</strain>
    </source>
</reference>
<evidence type="ECO:0000313" key="3">
    <source>
        <dbReference type="Proteomes" id="UP000295710"/>
    </source>
</evidence>
<dbReference type="InterPro" id="IPR036075">
    <property type="entry name" value="ARMT-1-like_metal-bd_sf"/>
</dbReference>
<dbReference type="InterPro" id="IPR002791">
    <property type="entry name" value="ARMT1-like_metal-bd"/>
</dbReference>
<dbReference type="AlphaFoldDB" id="A0A4R4FBW9"/>
<protein>
    <submittedName>
        <fullName evidence="2">DUF89 family protein</fullName>
    </submittedName>
</protein>
<feature type="domain" description="Damage-control phosphatase ARMT1-like metal-binding" evidence="1">
    <location>
        <begin position="4"/>
        <end position="277"/>
    </location>
</feature>
<gene>
    <name evidence="2" type="ORF">E1963_14970</name>
</gene>
<dbReference type="Proteomes" id="UP000295710">
    <property type="component" value="Unassembled WGS sequence"/>
</dbReference>
<accession>A0A4R4FBW9</accession>
<evidence type="ECO:0000259" key="1">
    <source>
        <dbReference type="Pfam" id="PF01937"/>
    </source>
</evidence>
<evidence type="ECO:0000313" key="2">
    <source>
        <dbReference type="EMBL" id="TDA20758.1"/>
    </source>
</evidence>
<dbReference type="PIRSF" id="PIRSF006593">
    <property type="entry name" value="UCP006593"/>
    <property type="match status" value="1"/>
</dbReference>
<proteinExistence type="predicted"/>
<name>A0A4R4FBW9_9FIRM</name>
<dbReference type="InterPro" id="IPR014444">
    <property type="entry name" value="PH1575-like"/>
</dbReference>
<dbReference type="Pfam" id="PF01937">
    <property type="entry name" value="ARMT1-like_dom"/>
    <property type="match status" value="1"/>
</dbReference>
<keyword evidence="3" id="KW-1185">Reference proteome</keyword>
<organism evidence="2 3">
    <name type="scientific">Extibacter muris</name>
    <dbReference type="NCBI Taxonomy" id="1796622"/>
    <lineage>
        <taxon>Bacteria</taxon>
        <taxon>Bacillati</taxon>
        <taxon>Bacillota</taxon>
        <taxon>Clostridia</taxon>
        <taxon>Lachnospirales</taxon>
        <taxon>Lachnospiraceae</taxon>
        <taxon>Extibacter</taxon>
    </lineage>
</organism>
<dbReference type="RefSeq" id="WP_132279615.1">
    <property type="nucleotide sequence ID" value="NZ_JAOBST010000015.1"/>
</dbReference>